<dbReference type="PANTHER" id="PTHR45458">
    <property type="entry name" value="SHORT-CHAIN DEHYDROGENASE/REDUCTASE SDR"/>
    <property type="match status" value="1"/>
</dbReference>
<organism evidence="2 3">
    <name type="scientific">Chlorella sorokiniana</name>
    <name type="common">Freshwater green alga</name>
    <dbReference type="NCBI Taxonomy" id="3076"/>
    <lineage>
        <taxon>Eukaryota</taxon>
        <taxon>Viridiplantae</taxon>
        <taxon>Chlorophyta</taxon>
        <taxon>core chlorophytes</taxon>
        <taxon>Trebouxiophyceae</taxon>
        <taxon>Chlorellales</taxon>
        <taxon>Chlorellaceae</taxon>
        <taxon>Chlorella clade</taxon>
        <taxon>Chlorella</taxon>
    </lineage>
</organism>
<dbReference type="AlphaFoldDB" id="A0A2P6TN94"/>
<dbReference type="PRINTS" id="PR00080">
    <property type="entry name" value="SDRFAMILY"/>
</dbReference>
<dbReference type="EMBL" id="LHPG02000010">
    <property type="protein sequence ID" value="PRW50804.1"/>
    <property type="molecule type" value="Genomic_DNA"/>
</dbReference>
<protein>
    <submittedName>
        <fullName evidence="2">Short-chain dehydrogenase reductase SDR</fullName>
    </submittedName>
</protein>
<dbReference type="Proteomes" id="UP000239899">
    <property type="component" value="Unassembled WGS sequence"/>
</dbReference>
<dbReference type="GO" id="GO:0016616">
    <property type="term" value="F:oxidoreductase activity, acting on the CH-OH group of donors, NAD or NADP as acceptor"/>
    <property type="evidence" value="ECO:0007669"/>
    <property type="project" value="TreeGrafter"/>
</dbReference>
<dbReference type="SUPFAM" id="SSF51735">
    <property type="entry name" value="NAD(P)-binding Rossmann-fold domains"/>
    <property type="match status" value="1"/>
</dbReference>
<gene>
    <name evidence="2" type="ORF">C2E21_5436</name>
</gene>
<evidence type="ECO:0000256" key="1">
    <source>
        <dbReference type="SAM" id="MobiDB-lite"/>
    </source>
</evidence>
<dbReference type="CDD" id="cd05325">
    <property type="entry name" value="carb_red_sniffer_like_SDR_c"/>
    <property type="match status" value="1"/>
</dbReference>
<dbReference type="InterPro" id="IPR052184">
    <property type="entry name" value="SDR_enzymes"/>
</dbReference>
<evidence type="ECO:0000313" key="2">
    <source>
        <dbReference type="EMBL" id="PRW50804.1"/>
    </source>
</evidence>
<dbReference type="Gene3D" id="3.40.50.720">
    <property type="entry name" value="NAD(P)-binding Rossmann-like Domain"/>
    <property type="match status" value="1"/>
</dbReference>
<evidence type="ECO:0000313" key="3">
    <source>
        <dbReference type="Proteomes" id="UP000239899"/>
    </source>
</evidence>
<keyword evidence="3" id="KW-1185">Reference proteome</keyword>
<proteinExistence type="predicted"/>
<dbReference type="OrthoDB" id="5296at2759"/>
<dbReference type="PANTHER" id="PTHR45458:SF1">
    <property type="entry name" value="SHORT CHAIN DEHYDROGENASE"/>
    <property type="match status" value="1"/>
</dbReference>
<sequence>MAAPITGKTVVVVGGSRGIGAEFVRQFVGKGNRVLAACRKPADAREIQGIENVALTTVDVQSPQSIETWAAEVASLTPHVDYVINNAGVYGRRVGLDEINYDDMIFAFTTNCVGPLLVVQQLHKRGLLGGQTPSVVANVTSKVGSVDDNQSGGGYAYRASKSALNIVNKSLSIDLAPHNVTCTLLHPGYVMTDMTGGKGLIDKQTSVSGMIAVLESGVELQGTWHAFDGKVIPCAQLSSMGGAAGAQPPTSRRWQQAALAGVVAAVLLLAAAAARRPPLAGAAVRTAAPAEPPACTADDLDALLTDGELTWGTWEALYMTNSSSNSSSSSGGGAGGGGSGAVPPPWRPPWLQATRCTLRRFTPDMARTCLSGRPLVMIGDSVTRYQYLTLLYFLEFGKWPAPLLGGVGAPSPVIEREWGGWTQFYKGTTEPFGERQQCRCYREGSWDIREDRFYNSGTISTSFFMWLGFPLKPLTGLWGFPPFSNATQCAPGECGSEPDWALPLDEGIREVVAQLKPHTLVFNSGLWRTMGKDPAWPRDVYDRIFKAANAAVAPQGGRCIWKTTTYGQLHHVGRDRDLASVAAARRHGWQLMDAWAATRAAKLQLPDDPFIDTVHFMGFIYAELNQLLLNMICPAEGTPQAATSRKSAA</sequence>
<feature type="region of interest" description="Disordered" evidence="1">
    <location>
        <begin position="325"/>
        <end position="347"/>
    </location>
</feature>
<dbReference type="Pfam" id="PF00106">
    <property type="entry name" value="adh_short"/>
    <property type="match status" value="1"/>
</dbReference>
<feature type="compositionally biased region" description="Gly residues" evidence="1">
    <location>
        <begin position="330"/>
        <end position="340"/>
    </location>
</feature>
<dbReference type="PRINTS" id="PR00081">
    <property type="entry name" value="GDHRDH"/>
</dbReference>
<accession>A0A2P6TN94</accession>
<name>A0A2P6TN94_CHLSO</name>
<comment type="caution">
    <text evidence="2">The sequence shown here is derived from an EMBL/GenBank/DDBJ whole genome shotgun (WGS) entry which is preliminary data.</text>
</comment>
<dbReference type="InterPro" id="IPR036291">
    <property type="entry name" value="NAD(P)-bd_dom_sf"/>
</dbReference>
<dbReference type="InterPro" id="IPR002347">
    <property type="entry name" value="SDR_fam"/>
</dbReference>
<reference evidence="2 3" key="1">
    <citation type="journal article" date="2018" name="Plant J.">
        <title>Genome sequences of Chlorella sorokiniana UTEX 1602 and Micractinium conductrix SAG 241.80: implications to maltose excretion by a green alga.</title>
        <authorList>
            <person name="Arriola M.B."/>
            <person name="Velmurugan N."/>
            <person name="Zhang Y."/>
            <person name="Plunkett M.H."/>
            <person name="Hondzo H."/>
            <person name="Barney B.M."/>
        </authorList>
    </citation>
    <scope>NUCLEOTIDE SEQUENCE [LARGE SCALE GENOMIC DNA]</scope>
    <source>
        <strain evidence="3">UTEX 1602</strain>
    </source>
</reference>